<dbReference type="OMA" id="PMRENQY"/>
<dbReference type="GeneTree" id="ENSGT00940000163454"/>
<feature type="transmembrane region" description="Helical" evidence="14">
    <location>
        <begin position="319"/>
        <end position="345"/>
    </location>
</feature>
<sequence length="573" mass="62500">MAVNVLGVVAMVAFYLLILGTGIWASKRAKMEERNSIADCMEITLLAGRNINLVVGIFTLTATWVGGGFILGIAEATYNPTLGAVWALMPVPYVLFSLSAGGFFFAKPMRENQYVTMMDPFQQTYGNVLSTVLILPTLVADVLWVARTLISGTLSVILDVSYGGSIIISSVVAIVYTLMGGLYSVAYTDVIQLVLVFVSLWLCVPFLLTNPHSVNISLTAYNQIYQAPWVGTVELDEAGKWFDNFMLLALGGLAYQAFYQRILSAASSTQAQVTCFASSFFCLVLGIPSVLIGAVAASTDWNSTSYGLPTPYERNQAGAILPIALQYLTPTAVSILGIGAVAAAVMSSMDSALLSSASLISSNIYKNIVRKQASDREIQWVIWISVVVVGLIGTALTFKESSVLVFWMVGVDMSYTIMFPQLVCVLFFNVSNGYGATIGYMMGVIMRLLSGEPLVNLPPAIQFPGCRLNKEGILTQFFPFRTTIVVISLLSILLFSWLASIVFDNGLLSEKWDVFNITASRFHFAVLVLLLMYDFSSSTFTCNRAFFFMLNQYLAGANLPPWYASFCVNGLER</sequence>
<evidence type="ECO:0000256" key="9">
    <source>
        <dbReference type="ARBA" id="ARBA00023065"/>
    </source>
</evidence>
<dbReference type="InterPro" id="IPR052244">
    <property type="entry name" value="Choline_transporter"/>
</dbReference>
<reference evidence="15" key="3">
    <citation type="submission" date="2025-09" db="UniProtKB">
        <authorList>
            <consortium name="Ensembl"/>
        </authorList>
    </citation>
    <scope>IDENTIFICATION</scope>
</reference>
<dbReference type="GO" id="GO:0008292">
    <property type="term" value="P:acetylcholine biosynthetic process"/>
    <property type="evidence" value="ECO:0007669"/>
    <property type="project" value="TreeGrafter"/>
</dbReference>
<feature type="transmembrane region" description="Helical" evidence="14">
    <location>
        <begin position="275"/>
        <end position="299"/>
    </location>
</feature>
<evidence type="ECO:0008006" key="17">
    <source>
        <dbReference type="Google" id="ProtNLM"/>
    </source>
</evidence>
<dbReference type="CDD" id="cd11474">
    <property type="entry name" value="SLC5sbd_CHT"/>
    <property type="match status" value="1"/>
</dbReference>
<feature type="transmembrane region" description="Helical" evidence="14">
    <location>
        <begin position="85"/>
        <end position="106"/>
    </location>
</feature>
<evidence type="ECO:0000256" key="3">
    <source>
        <dbReference type="ARBA" id="ARBA00022448"/>
    </source>
</evidence>
<evidence type="ECO:0000256" key="12">
    <source>
        <dbReference type="ARBA" id="ARBA00023201"/>
    </source>
</evidence>
<keyword evidence="8" id="KW-0915">Sodium</keyword>
<dbReference type="GO" id="GO:0005307">
    <property type="term" value="F:choline:sodium symporter activity"/>
    <property type="evidence" value="ECO:0007669"/>
    <property type="project" value="TreeGrafter"/>
</dbReference>
<reference evidence="15" key="2">
    <citation type="submission" date="2025-08" db="UniProtKB">
        <authorList>
            <consortium name="Ensembl"/>
        </authorList>
    </citation>
    <scope>IDENTIFICATION</scope>
</reference>
<dbReference type="Pfam" id="PF00474">
    <property type="entry name" value="SSF"/>
    <property type="match status" value="1"/>
</dbReference>
<feature type="transmembrane region" description="Helical" evidence="14">
    <location>
        <begin position="190"/>
        <end position="208"/>
    </location>
</feature>
<evidence type="ECO:0000256" key="6">
    <source>
        <dbReference type="ARBA" id="ARBA00022979"/>
    </source>
</evidence>
<organism evidence="15 16">
    <name type="scientific">Amphiprion percula</name>
    <name type="common">Orange clownfish</name>
    <name type="synonym">Lutjanus percula</name>
    <dbReference type="NCBI Taxonomy" id="161767"/>
    <lineage>
        <taxon>Eukaryota</taxon>
        <taxon>Metazoa</taxon>
        <taxon>Chordata</taxon>
        <taxon>Craniata</taxon>
        <taxon>Vertebrata</taxon>
        <taxon>Euteleostomi</taxon>
        <taxon>Actinopterygii</taxon>
        <taxon>Neopterygii</taxon>
        <taxon>Teleostei</taxon>
        <taxon>Neoteleostei</taxon>
        <taxon>Acanthomorphata</taxon>
        <taxon>Ovalentaria</taxon>
        <taxon>Pomacentridae</taxon>
        <taxon>Amphiprion</taxon>
    </lineage>
</organism>
<keyword evidence="4 14" id="KW-0812">Transmembrane</keyword>
<feature type="transmembrane region" description="Helical" evidence="14">
    <location>
        <begin position="380"/>
        <end position="398"/>
    </location>
</feature>
<evidence type="ECO:0000313" key="16">
    <source>
        <dbReference type="Proteomes" id="UP000265080"/>
    </source>
</evidence>
<feature type="transmembrane region" description="Helical" evidence="14">
    <location>
        <begin position="127"/>
        <end position="150"/>
    </location>
</feature>
<keyword evidence="11" id="KW-0325">Glycoprotein</keyword>
<evidence type="ECO:0000313" key="15">
    <source>
        <dbReference type="Ensembl" id="ENSAPEP00000024609.1"/>
    </source>
</evidence>
<evidence type="ECO:0000256" key="8">
    <source>
        <dbReference type="ARBA" id="ARBA00023053"/>
    </source>
</evidence>
<dbReference type="PROSITE" id="PS50283">
    <property type="entry name" value="NA_SOLUT_SYMP_3"/>
    <property type="match status" value="1"/>
</dbReference>
<keyword evidence="6" id="KW-0530">Neurotransmitter biosynthesis</keyword>
<comment type="similarity">
    <text evidence="2 13">Belongs to the sodium:solute symporter (SSF) (TC 2.A.21) family.</text>
</comment>
<keyword evidence="12" id="KW-0739">Sodium transport</keyword>
<reference evidence="15 16" key="1">
    <citation type="submission" date="2018-03" db="EMBL/GenBank/DDBJ databases">
        <title>Finding Nemo's genes: A chromosome-scale reference assembly of the genome of the orange clownfish Amphiprion percula.</title>
        <authorList>
            <person name="Lehmann R."/>
        </authorList>
    </citation>
    <scope>NUCLEOTIDE SEQUENCE</scope>
</reference>
<evidence type="ECO:0000256" key="10">
    <source>
        <dbReference type="ARBA" id="ARBA00023136"/>
    </source>
</evidence>
<proteinExistence type="inferred from homology"/>
<feature type="transmembrane region" description="Helical" evidence="14">
    <location>
        <begin position="484"/>
        <end position="503"/>
    </location>
</feature>
<dbReference type="STRING" id="161767.ENSAPEP00000024609"/>
<feature type="transmembrane region" description="Helical" evidence="14">
    <location>
        <begin position="245"/>
        <end position="263"/>
    </location>
</feature>
<feature type="transmembrane region" description="Helical" evidence="14">
    <location>
        <begin position="418"/>
        <end position="440"/>
    </location>
</feature>
<evidence type="ECO:0000256" key="11">
    <source>
        <dbReference type="ARBA" id="ARBA00023180"/>
    </source>
</evidence>
<evidence type="ECO:0000256" key="13">
    <source>
        <dbReference type="RuleBase" id="RU362091"/>
    </source>
</evidence>
<keyword evidence="16" id="KW-1185">Reference proteome</keyword>
<evidence type="ECO:0000256" key="14">
    <source>
        <dbReference type="SAM" id="Phobius"/>
    </source>
</evidence>
<feature type="transmembrane region" description="Helical" evidence="14">
    <location>
        <begin position="6"/>
        <end position="25"/>
    </location>
</feature>
<evidence type="ECO:0000256" key="7">
    <source>
        <dbReference type="ARBA" id="ARBA00022989"/>
    </source>
</evidence>
<evidence type="ECO:0000256" key="4">
    <source>
        <dbReference type="ARBA" id="ARBA00022692"/>
    </source>
</evidence>
<dbReference type="Proteomes" id="UP000265080">
    <property type="component" value="Chromosome 3"/>
</dbReference>
<feature type="transmembrane region" description="Helical" evidence="14">
    <location>
        <begin position="162"/>
        <end position="183"/>
    </location>
</feature>
<dbReference type="InterPro" id="IPR001734">
    <property type="entry name" value="Na/solute_symporter"/>
</dbReference>
<dbReference type="PANTHER" id="PTHR45897:SF5">
    <property type="entry name" value="HIGH AFFINITY CHOLINE TRANSPORTER 1"/>
    <property type="match status" value="1"/>
</dbReference>
<name>A0A3P8TIM1_AMPPE</name>
<dbReference type="GO" id="GO:0005886">
    <property type="term" value="C:plasma membrane"/>
    <property type="evidence" value="ECO:0007669"/>
    <property type="project" value="TreeGrafter"/>
</dbReference>
<dbReference type="AlphaFoldDB" id="A0A3P8TIM1"/>
<keyword evidence="10 14" id="KW-0472">Membrane</keyword>
<feature type="transmembrane region" description="Helical" evidence="14">
    <location>
        <begin position="515"/>
        <end position="533"/>
    </location>
</feature>
<dbReference type="Ensembl" id="ENSAPET00000025253.1">
    <property type="protein sequence ID" value="ENSAPEP00000024609.1"/>
    <property type="gene ID" value="ENSAPEG00000017465.1"/>
</dbReference>
<keyword evidence="3" id="KW-0813">Transport</keyword>
<evidence type="ECO:0000256" key="5">
    <source>
        <dbReference type="ARBA" id="ARBA00022847"/>
    </source>
</evidence>
<keyword evidence="9" id="KW-0406">Ion transport</keyword>
<dbReference type="PANTHER" id="PTHR45897">
    <property type="entry name" value="HIGH-AFFINITY CHOLINE TRANSPORTER 1"/>
    <property type="match status" value="1"/>
</dbReference>
<keyword evidence="5" id="KW-0769">Symport</keyword>
<evidence type="ECO:0000256" key="1">
    <source>
        <dbReference type="ARBA" id="ARBA00004141"/>
    </source>
</evidence>
<feature type="transmembrane region" description="Helical" evidence="14">
    <location>
        <begin position="51"/>
        <end position="73"/>
    </location>
</feature>
<protein>
    <recommendedName>
        <fullName evidence="17">Solute carrier family 5 member 7</fullName>
    </recommendedName>
</protein>
<comment type="subcellular location">
    <subcellularLocation>
        <location evidence="1">Membrane</location>
        <topology evidence="1">Multi-pass membrane protein</topology>
    </subcellularLocation>
</comment>
<accession>A0A3P8TIM1</accession>
<dbReference type="Gene3D" id="1.20.1730.10">
    <property type="entry name" value="Sodium/glucose cotransporter"/>
    <property type="match status" value="1"/>
</dbReference>
<dbReference type="InterPro" id="IPR038377">
    <property type="entry name" value="Na/Glc_symporter_sf"/>
</dbReference>
<evidence type="ECO:0000256" key="2">
    <source>
        <dbReference type="ARBA" id="ARBA00006434"/>
    </source>
</evidence>
<keyword evidence="7 14" id="KW-1133">Transmembrane helix</keyword>